<gene>
    <name evidence="1" type="ORF">GCM10025772_09230</name>
</gene>
<dbReference type="Pfam" id="PF11042">
    <property type="entry name" value="DUF2750"/>
    <property type="match status" value="1"/>
</dbReference>
<organism evidence="1 2">
    <name type="scientific">Ferrimonas gelatinilytica</name>
    <dbReference type="NCBI Taxonomy" id="1255257"/>
    <lineage>
        <taxon>Bacteria</taxon>
        <taxon>Pseudomonadati</taxon>
        <taxon>Pseudomonadota</taxon>
        <taxon>Gammaproteobacteria</taxon>
        <taxon>Alteromonadales</taxon>
        <taxon>Ferrimonadaceae</taxon>
        <taxon>Ferrimonas</taxon>
    </lineage>
</organism>
<evidence type="ECO:0000313" key="2">
    <source>
        <dbReference type="Proteomes" id="UP001501600"/>
    </source>
</evidence>
<dbReference type="RefSeq" id="WP_345315870.1">
    <property type="nucleotide sequence ID" value="NZ_BAABLF010000005.1"/>
</dbReference>
<dbReference type="EMBL" id="BAABLF010000005">
    <property type="protein sequence ID" value="GAA5188682.1"/>
    <property type="molecule type" value="Genomic_DNA"/>
</dbReference>
<proteinExistence type="predicted"/>
<dbReference type="Proteomes" id="UP001501600">
    <property type="component" value="Unassembled WGS sequence"/>
</dbReference>
<protein>
    <recommendedName>
        <fullName evidence="3">DUF2750 domain-containing protein</fullName>
    </recommendedName>
</protein>
<name>A0ABP9RX70_9GAMM</name>
<evidence type="ECO:0000313" key="1">
    <source>
        <dbReference type="EMBL" id="GAA5188682.1"/>
    </source>
</evidence>
<sequence length="120" mass="13032">MSADNIKSFYSQNSEQRYDLVIAQAKAQGNLWTLADDQGCVIVESGKDEQCLVVWHDEAIAQDWAQNDFDGCRPLAITLDDFIAKWAPGMTQDGFDVAVAPSLAGEGIVVAPQELADDLA</sequence>
<dbReference type="InterPro" id="IPR021284">
    <property type="entry name" value="DUF2750"/>
</dbReference>
<reference evidence="2" key="1">
    <citation type="journal article" date="2019" name="Int. J. Syst. Evol. Microbiol.">
        <title>The Global Catalogue of Microorganisms (GCM) 10K type strain sequencing project: providing services to taxonomists for standard genome sequencing and annotation.</title>
        <authorList>
            <consortium name="The Broad Institute Genomics Platform"/>
            <consortium name="The Broad Institute Genome Sequencing Center for Infectious Disease"/>
            <person name="Wu L."/>
            <person name="Ma J."/>
        </authorList>
    </citation>
    <scope>NUCLEOTIDE SEQUENCE [LARGE SCALE GENOMIC DNA]</scope>
    <source>
        <strain evidence="2">JCM 18720</strain>
    </source>
</reference>
<evidence type="ECO:0008006" key="3">
    <source>
        <dbReference type="Google" id="ProtNLM"/>
    </source>
</evidence>
<comment type="caution">
    <text evidence="1">The sequence shown here is derived from an EMBL/GenBank/DDBJ whole genome shotgun (WGS) entry which is preliminary data.</text>
</comment>
<accession>A0ABP9RX70</accession>
<keyword evidence="2" id="KW-1185">Reference proteome</keyword>